<protein>
    <submittedName>
        <fullName evidence="2">Uncharacterized protein</fullName>
    </submittedName>
</protein>
<dbReference type="AlphaFoldDB" id="A0A9P1HBS3"/>
<proteinExistence type="predicted"/>
<evidence type="ECO:0000313" key="2">
    <source>
        <dbReference type="EMBL" id="CAI4219707.1"/>
    </source>
</evidence>
<evidence type="ECO:0000313" key="3">
    <source>
        <dbReference type="Proteomes" id="UP000838763"/>
    </source>
</evidence>
<accession>A0A9P1HBS3</accession>
<comment type="caution">
    <text evidence="2">The sequence shown here is derived from an EMBL/GenBank/DDBJ whole genome shotgun (WGS) entry which is preliminary data.</text>
</comment>
<feature type="region of interest" description="Disordered" evidence="1">
    <location>
        <begin position="1"/>
        <end position="37"/>
    </location>
</feature>
<evidence type="ECO:0000256" key="1">
    <source>
        <dbReference type="SAM" id="MobiDB-lite"/>
    </source>
</evidence>
<keyword evidence="3" id="KW-1185">Reference proteome</keyword>
<dbReference type="Proteomes" id="UP000838763">
    <property type="component" value="Unassembled WGS sequence"/>
</dbReference>
<reference evidence="2" key="1">
    <citation type="submission" date="2022-11" db="EMBL/GenBank/DDBJ databases">
        <authorList>
            <person name="Scott C."/>
            <person name="Bruce N."/>
        </authorList>
    </citation>
    <scope>NUCLEOTIDE SEQUENCE</scope>
</reference>
<feature type="region of interest" description="Disordered" evidence="1">
    <location>
        <begin position="108"/>
        <end position="129"/>
    </location>
</feature>
<feature type="region of interest" description="Disordered" evidence="1">
    <location>
        <begin position="73"/>
        <end position="95"/>
    </location>
</feature>
<dbReference type="EMBL" id="CALLCH030000020">
    <property type="protein sequence ID" value="CAI4219707.1"/>
    <property type="molecule type" value="Genomic_DNA"/>
</dbReference>
<sequence>MPLTNSPLTEPPFSNPRRLAPNPTIQAPTPPPPLRPHLLIPVRRDARHILQPPVLLLQPLPQRLLRRRPGPVLARAERPDNPGTLCPTSSSDPRSSRFMMRTIHATCTPQGAASSRGRVHPSTGQAWRGSQCKAEEEARGRRQAGVAHSWAAQYWDSGWRRGSRVRGEEQASRVQAWTAQREAPVLALLFDFHVTAVSRTHLYRVYRPSQKDASIVASF</sequence>
<name>A0A9P1HBS3_9PEZI</name>
<organism evidence="2 3">
    <name type="scientific">Parascedosporium putredinis</name>
    <dbReference type="NCBI Taxonomy" id="1442378"/>
    <lineage>
        <taxon>Eukaryota</taxon>
        <taxon>Fungi</taxon>
        <taxon>Dikarya</taxon>
        <taxon>Ascomycota</taxon>
        <taxon>Pezizomycotina</taxon>
        <taxon>Sordariomycetes</taxon>
        <taxon>Hypocreomycetidae</taxon>
        <taxon>Microascales</taxon>
        <taxon>Microascaceae</taxon>
        <taxon>Parascedosporium</taxon>
    </lineage>
</organism>
<gene>
    <name evidence="2" type="ORF">PPNO1_LOCUS9257</name>
</gene>